<sequence length="208" mass="23500">MVIGLLTITAIPTITGVGQAVSAQKRQNAESKEQEKINLAASFCDEEQNDVQATCFLKDGKIVLEFPGQNVHGHKFCGFHFKYPGEEQHLGLVSSIQDEPPMLNWIYVNRETRALGYGARKDTIGHIIGPWGWSEDERFLTLEGSPGGFIARKQEVDGAERWVLHWDPEMGSDVEEDEDEDEEEQGFVLLYRKPLLGMESSYVRDEEK</sequence>
<evidence type="ECO:0000256" key="1">
    <source>
        <dbReference type="SAM" id="SignalP"/>
    </source>
</evidence>
<keyword evidence="3" id="KW-1185">Reference proteome</keyword>
<dbReference type="Proteomes" id="UP000078397">
    <property type="component" value="Unassembled WGS sequence"/>
</dbReference>
<dbReference type="GeneID" id="28856021"/>
<accession>A0A179FL08</accession>
<dbReference type="EMBL" id="LSBJ02000004">
    <property type="protein sequence ID" value="OAQ65900.1"/>
    <property type="molecule type" value="Genomic_DNA"/>
</dbReference>
<name>A0A179FL08_METCM</name>
<gene>
    <name evidence="2" type="ORF">VFPPC_14258</name>
</gene>
<proteinExistence type="predicted"/>
<evidence type="ECO:0000313" key="3">
    <source>
        <dbReference type="Proteomes" id="UP000078397"/>
    </source>
</evidence>
<keyword evidence="1" id="KW-0732">Signal</keyword>
<dbReference type="AlphaFoldDB" id="A0A179FL08"/>
<feature type="signal peptide" evidence="1">
    <location>
        <begin position="1"/>
        <end position="20"/>
    </location>
</feature>
<dbReference type="OrthoDB" id="3928002at2759"/>
<dbReference type="PANTHER" id="PTHR38049:SF1">
    <property type="entry name" value="PROTEIN KINASE DOMAIN-CONTAINING PROTEIN"/>
    <property type="match status" value="1"/>
</dbReference>
<protein>
    <submittedName>
        <fullName evidence="2">Uncharacterized protein</fullName>
    </submittedName>
</protein>
<reference evidence="2 3" key="1">
    <citation type="journal article" date="2016" name="PLoS Pathog.">
        <title>Biosynthesis of antibiotic leucinostatins in bio-control fungus Purpureocillium lilacinum and their inhibition on phytophthora revealed by genome mining.</title>
        <authorList>
            <person name="Wang G."/>
            <person name="Liu Z."/>
            <person name="Lin R."/>
            <person name="Li E."/>
            <person name="Mao Z."/>
            <person name="Ling J."/>
            <person name="Yang Y."/>
            <person name="Yin W.B."/>
            <person name="Xie B."/>
        </authorList>
    </citation>
    <scope>NUCLEOTIDE SEQUENCE [LARGE SCALE GENOMIC DNA]</scope>
    <source>
        <strain evidence="2">170</strain>
    </source>
</reference>
<feature type="chain" id="PRO_5008101805" evidence="1">
    <location>
        <begin position="21"/>
        <end position="208"/>
    </location>
</feature>
<dbReference type="RefSeq" id="XP_018142987.1">
    <property type="nucleotide sequence ID" value="XM_018292027.1"/>
</dbReference>
<comment type="caution">
    <text evidence="2">The sequence shown here is derived from an EMBL/GenBank/DDBJ whole genome shotgun (WGS) entry which is preliminary data.</text>
</comment>
<organism evidence="2 3">
    <name type="scientific">Pochonia chlamydosporia 170</name>
    <dbReference type="NCBI Taxonomy" id="1380566"/>
    <lineage>
        <taxon>Eukaryota</taxon>
        <taxon>Fungi</taxon>
        <taxon>Dikarya</taxon>
        <taxon>Ascomycota</taxon>
        <taxon>Pezizomycotina</taxon>
        <taxon>Sordariomycetes</taxon>
        <taxon>Hypocreomycetidae</taxon>
        <taxon>Hypocreales</taxon>
        <taxon>Clavicipitaceae</taxon>
        <taxon>Pochonia</taxon>
    </lineage>
</organism>
<dbReference type="KEGG" id="pchm:VFPPC_14258"/>
<dbReference type="PANTHER" id="PTHR38049">
    <property type="entry name" value="RICIN B LECTIN DOMAIN-CONTAINING PROTEIN"/>
    <property type="match status" value="1"/>
</dbReference>
<evidence type="ECO:0000313" key="2">
    <source>
        <dbReference type="EMBL" id="OAQ65900.1"/>
    </source>
</evidence>